<dbReference type="EMBL" id="JAWDGP010006299">
    <property type="protein sequence ID" value="KAK3743631.1"/>
    <property type="molecule type" value="Genomic_DNA"/>
</dbReference>
<sequence length="132" mass="14724">MQQSMGLYNEVAGLLNVFACVDGTHVKIISPPEGEVAFVNRKNYFSIKEIDASLHSKQSWIFHDARIITESAFYEGMEAGQVRGFVLGDSAYPLRAWLMLMTPIQAPANPQQEAYYAAHARTRVLLNVALGY</sequence>
<accession>A0AAE1CXS2</accession>
<evidence type="ECO:0000256" key="1">
    <source>
        <dbReference type="ARBA" id="ARBA00001968"/>
    </source>
</evidence>
<comment type="caution">
    <text evidence="4">The sequence shown here is derived from an EMBL/GenBank/DDBJ whole genome shotgun (WGS) entry which is preliminary data.</text>
</comment>
<comment type="cofactor">
    <cofactor evidence="1">
        <name>a divalent metal cation</name>
        <dbReference type="ChEBI" id="CHEBI:60240"/>
    </cofactor>
</comment>
<evidence type="ECO:0000256" key="2">
    <source>
        <dbReference type="ARBA" id="ARBA00022723"/>
    </source>
</evidence>
<evidence type="ECO:0000259" key="3">
    <source>
        <dbReference type="Pfam" id="PF13359"/>
    </source>
</evidence>
<organism evidence="4 5">
    <name type="scientific">Elysia crispata</name>
    <name type="common">lettuce slug</name>
    <dbReference type="NCBI Taxonomy" id="231223"/>
    <lineage>
        <taxon>Eukaryota</taxon>
        <taxon>Metazoa</taxon>
        <taxon>Spiralia</taxon>
        <taxon>Lophotrochozoa</taxon>
        <taxon>Mollusca</taxon>
        <taxon>Gastropoda</taxon>
        <taxon>Heterobranchia</taxon>
        <taxon>Euthyneura</taxon>
        <taxon>Panpulmonata</taxon>
        <taxon>Sacoglossa</taxon>
        <taxon>Placobranchoidea</taxon>
        <taxon>Plakobranchidae</taxon>
        <taxon>Elysia</taxon>
    </lineage>
</organism>
<dbReference type="InterPro" id="IPR027806">
    <property type="entry name" value="HARBI1_dom"/>
</dbReference>
<name>A0AAE1CXS2_9GAST</name>
<protein>
    <recommendedName>
        <fullName evidence="3">DDE Tnp4 domain-containing protein</fullName>
    </recommendedName>
</protein>
<proteinExistence type="predicted"/>
<feature type="domain" description="DDE Tnp4" evidence="3">
    <location>
        <begin position="21"/>
        <end position="125"/>
    </location>
</feature>
<evidence type="ECO:0000313" key="5">
    <source>
        <dbReference type="Proteomes" id="UP001283361"/>
    </source>
</evidence>
<keyword evidence="5" id="KW-1185">Reference proteome</keyword>
<evidence type="ECO:0000313" key="4">
    <source>
        <dbReference type="EMBL" id="KAK3743631.1"/>
    </source>
</evidence>
<dbReference type="Pfam" id="PF13359">
    <property type="entry name" value="DDE_Tnp_4"/>
    <property type="match status" value="1"/>
</dbReference>
<dbReference type="Proteomes" id="UP001283361">
    <property type="component" value="Unassembled WGS sequence"/>
</dbReference>
<keyword evidence="2" id="KW-0479">Metal-binding</keyword>
<gene>
    <name evidence="4" type="ORF">RRG08_030754</name>
</gene>
<dbReference type="GO" id="GO:0046872">
    <property type="term" value="F:metal ion binding"/>
    <property type="evidence" value="ECO:0007669"/>
    <property type="project" value="UniProtKB-KW"/>
</dbReference>
<dbReference type="AlphaFoldDB" id="A0AAE1CXS2"/>
<reference evidence="4" key="1">
    <citation type="journal article" date="2023" name="G3 (Bethesda)">
        <title>A reference genome for the long-term kleptoplast-retaining sea slug Elysia crispata morphotype clarki.</title>
        <authorList>
            <person name="Eastman K.E."/>
            <person name="Pendleton A.L."/>
            <person name="Shaikh M.A."/>
            <person name="Suttiyut T."/>
            <person name="Ogas R."/>
            <person name="Tomko P."/>
            <person name="Gavelis G."/>
            <person name="Widhalm J.R."/>
            <person name="Wisecaver J.H."/>
        </authorList>
    </citation>
    <scope>NUCLEOTIDE SEQUENCE</scope>
    <source>
        <strain evidence="4">ECLA1</strain>
    </source>
</reference>